<evidence type="ECO:0000259" key="3">
    <source>
        <dbReference type="Pfam" id="PF13439"/>
    </source>
</evidence>
<dbReference type="Gene3D" id="3.40.50.2000">
    <property type="entry name" value="Glycogen Phosphorylase B"/>
    <property type="match status" value="2"/>
</dbReference>
<evidence type="ECO:0000256" key="1">
    <source>
        <dbReference type="ARBA" id="ARBA00022679"/>
    </source>
</evidence>
<dbReference type="GO" id="GO:0102318">
    <property type="term" value="F:2-deoxystreptamine glucosyltransferase activity"/>
    <property type="evidence" value="ECO:0007669"/>
    <property type="project" value="UniProtKB-EC"/>
</dbReference>
<proteinExistence type="predicted"/>
<keyword evidence="4" id="KW-0328">Glycosyltransferase</keyword>
<sequence>MRVNHISHSYSGGGAAIAARRLHLALLSKGTNSHMTVVDGPDEDRITKFAPRKTLKRLCQREYARHLRKKYARTQVNGLASLGLARSGLAAYLNSQPSQILNLHWVNSDMISIAEIGAVKHPVVWTFHDMWPFSGAEHVSELDRWRNGYVSSEFSGFDLNRWVWKRKAAHWKKPFQIVCPSNWLADCVRQSALMRDWPVTVIPNAIDTDFWVPFEKAQARADLSLPQDAPLVLFGAVQATQDPNKGFAHLVEAMRRVHSAVPDVQAVVFGSDKIDAEFPYPIHFMGRISDNRVLKRIYSAADVFVLPSRREVLGYTGVEAMCCGVPVAGFKTSGLSDLVPNQSLGYLARPFEAEDLARGVISILQNRHNETGLAMSGTARQHAVDSFAEAVVAGQYQALYQEIADSTEYGFGATSEC</sequence>
<accession>A0A0P1E4B9</accession>
<dbReference type="InterPro" id="IPR028098">
    <property type="entry name" value="Glyco_trans_4-like_N"/>
</dbReference>
<dbReference type="PANTHER" id="PTHR46401:SF2">
    <property type="entry name" value="GLYCOSYLTRANSFERASE WBBK-RELATED"/>
    <property type="match status" value="1"/>
</dbReference>
<evidence type="ECO:0000259" key="2">
    <source>
        <dbReference type="Pfam" id="PF00534"/>
    </source>
</evidence>
<evidence type="ECO:0000313" key="4">
    <source>
        <dbReference type="EMBL" id="CUH43273.1"/>
    </source>
</evidence>
<dbReference type="RefSeq" id="WP_058273308.1">
    <property type="nucleotide sequence ID" value="NZ_CYPS01000036.1"/>
</dbReference>
<gene>
    <name evidence="4" type="primary">kanF</name>
    <name evidence="4" type="ORF">RUM4293_02166</name>
</gene>
<dbReference type="AlphaFoldDB" id="A0A0P1E4B9"/>
<dbReference type="EC" id="2.4.1.284" evidence="4"/>
<dbReference type="Pfam" id="PF13439">
    <property type="entry name" value="Glyco_transf_4"/>
    <property type="match status" value="1"/>
</dbReference>
<feature type="domain" description="Glycosyl transferase family 1" evidence="2">
    <location>
        <begin position="241"/>
        <end position="373"/>
    </location>
</feature>
<dbReference type="InterPro" id="IPR001296">
    <property type="entry name" value="Glyco_trans_1"/>
</dbReference>
<dbReference type="EMBL" id="CYPS01000036">
    <property type="protein sequence ID" value="CUH43273.1"/>
    <property type="molecule type" value="Genomic_DNA"/>
</dbReference>
<dbReference type="Proteomes" id="UP000050786">
    <property type="component" value="Unassembled WGS sequence"/>
</dbReference>
<evidence type="ECO:0000313" key="5">
    <source>
        <dbReference type="Proteomes" id="UP000050786"/>
    </source>
</evidence>
<feature type="domain" description="Glycosyltransferase subfamily 4-like N-terminal" evidence="3">
    <location>
        <begin position="13"/>
        <end position="209"/>
    </location>
</feature>
<protein>
    <submittedName>
        <fullName evidence="4">2-deoxystreptamine glucosyltransferase</fullName>
        <ecNumber evidence="4">2.4.1.284</ecNumber>
    </submittedName>
</protein>
<dbReference type="PANTHER" id="PTHR46401">
    <property type="entry name" value="GLYCOSYLTRANSFERASE WBBK-RELATED"/>
    <property type="match status" value="1"/>
</dbReference>
<keyword evidence="5" id="KW-1185">Reference proteome</keyword>
<keyword evidence="1 4" id="KW-0808">Transferase</keyword>
<dbReference type="GO" id="GO:0009103">
    <property type="term" value="P:lipopolysaccharide biosynthetic process"/>
    <property type="evidence" value="ECO:0007669"/>
    <property type="project" value="TreeGrafter"/>
</dbReference>
<reference evidence="5" key="1">
    <citation type="submission" date="2015-09" db="EMBL/GenBank/DDBJ databases">
        <authorList>
            <person name="Rodrigo-Torres L."/>
            <person name="Arahal D.R."/>
        </authorList>
    </citation>
    <scope>NUCLEOTIDE SEQUENCE [LARGE SCALE GENOMIC DNA]</scope>
    <source>
        <strain evidence="5">CECT 4293</strain>
    </source>
</reference>
<name>A0A0P1E4B9_9RHOB</name>
<dbReference type="SUPFAM" id="SSF53756">
    <property type="entry name" value="UDP-Glycosyltransferase/glycogen phosphorylase"/>
    <property type="match status" value="1"/>
</dbReference>
<organism evidence="4 5">
    <name type="scientific">Ruegeria atlantica</name>
    <dbReference type="NCBI Taxonomy" id="81569"/>
    <lineage>
        <taxon>Bacteria</taxon>
        <taxon>Pseudomonadati</taxon>
        <taxon>Pseudomonadota</taxon>
        <taxon>Alphaproteobacteria</taxon>
        <taxon>Rhodobacterales</taxon>
        <taxon>Roseobacteraceae</taxon>
        <taxon>Ruegeria</taxon>
    </lineage>
</organism>
<dbReference type="Pfam" id="PF00534">
    <property type="entry name" value="Glycos_transf_1"/>
    <property type="match status" value="1"/>
</dbReference>